<dbReference type="VEuPathDB" id="MicrosporidiaDB:EDEG_01816"/>
<dbReference type="GO" id="GO:0016592">
    <property type="term" value="C:mediator complex"/>
    <property type="evidence" value="ECO:0007669"/>
    <property type="project" value="EnsemblFungi"/>
</dbReference>
<dbReference type="Pfam" id="PF05669">
    <property type="entry name" value="Med31"/>
    <property type="match status" value="1"/>
</dbReference>
<comment type="subcellular location">
    <subcellularLocation>
        <location evidence="1 8">Nucleus</location>
    </subcellularLocation>
</comment>
<evidence type="ECO:0000313" key="10">
    <source>
        <dbReference type="Proteomes" id="UP000003163"/>
    </source>
</evidence>
<evidence type="ECO:0000256" key="2">
    <source>
        <dbReference type="ARBA" id="ARBA00006378"/>
    </source>
</evidence>
<dbReference type="Proteomes" id="UP000003163">
    <property type="component" value="Unassembled WGS sequence"/>
</dbReference>
<dbReference type="GO" id="GO:0032968">
    <property type="term" value="P:positive regulation of transcription elongation by RNA polymerase II"/>
    <property type="evidence" value="ECO:0007669"/>
    <property type="project" value="EnsemblFungi"/>
</dbReference>
<dbReference type="GO" id="GO:0060261">
    <property type="term" value="P:positive regulation of transcription initiation by RNA polymerase II"/>
    <property type="evidence" value="ECO:0007669"/>
    <property type="project" value="EnsemblFungi"/>
</dbReference>
<dbReference type="STRING" id="1003232.J8ZW30"/>
<accession>J8ZW30</accession>
<keyword evidence="7 8" id="KW-0539">Nucleus</keyword>
<keyword evidence="5 8" id="KW-0010">Activator</keyword>
<evidence type="ECO:0000313" key="9">
    <source>
        <dbReference type="EMBL" id="EJW03888.1"/>
    </source>
</evidence>
<organism evidence="9 10">
    <name type="scientific">Edhazardia aedis (strain USNM 41457)</name>
    <name type="common">Microsporidian parasite</name>
    <dbReference type="NCBI Taxonomy" id="1003232"/>
    <lineage>
        <taxon>Eukaryota</taxon>
        <taxon>Fungi</taxon>
        <taxon>Fungi incertae sedis</taxon>
        <taxon>Microsporidia</taxon>
        <taxon>Edhazardia</taxon>
    </lineage>
</organism>
<evidence type="ECO:0000256" key="8">
    <source>
        <dbReference type="RuleBase" id="RU364129"/>
    </source>
</evidence>
<sequence>MKIIISYILNFPCTLRCIMDDNQIRFQKELEFLQLLCNPQYLQHLYNNNFFKNEDFIKFLEYLKYWKMEPYRNFIIYPYSLEILDLCLDTKFIEELANEQTYMILNEQIFNLWNNS</sequence>
<dbReference type="GO" id="GO:0006281">
    <property type="term" value="P:DNA repair"/>
    <property type="evidence" value="ECO:0007669"/>
    <property type="project" value="EnsemblFungi"/>
</dbReference>
<dbReference type="GO" id="GO:0006311">
    <property type="term" value="P:meiotic gene conversion"/>
    <property type="evidence" value="ECO:0007669"/>
    <property type="project" value="EnsemblFungi"/>
</dbReference>
<name>J8ZW30_EDHAE</name>
<protein>
    <recommendedName>
        <fullName evidence="3 8">Mediator of RNA polymerase II transcription subunit 31</fullName>
    </recommendedName>
</protein>
<dbReference type="AlphaFoldDB" id="J8ZW30"/>
<keyword evidence="4 8" id="KW-0805">Transcription regulation</keyword>
<evidence type="ECO:0000256" key="7">
    <source>
        <dbReference type="ARBA" id="ARBA00023242"/>
    </source>
</evidence>
<dbReference type="HOGENOM" id="CLU_071681_5_2_1"/>
<keyword evidence="10" id="KW-1185">Reference proteome</keyword>
<reference evidence="9 10" key="1">
    <citation type="submission" date="2011-08" db="EMBL/GenBank/DDBJ databases">
        <authorList>
            <person name="Liu Z.J."/>
            <person name="Shi F.L."/>
            <person name="Lu J.Q."/>
            <person name="Li M."/>
            <person name="Wang Z.L."/>
        </authorList>
    </citation>
    <scope>NUCLEOTIDE SEQUENCE [LARGE SCALE GENOMIC DNA]</scope>
    <source>
        <strain evidence="9 10">USNM 41457</strain>
    </source>
</reference>
<dbReference type="Gene3D" id="1.10.10.1340">
    <property type="entry name" value="Mediator of RNA polymerase II, submodule Med31 (Soh1)"/>
    <property type="match status" value="1"/>
</dbReference>
<gene>
    <name evidence="9" type="ORF">EDEG_01816</name>
</gene>
<dbReference type="InParanoid" id="J8ZW30"/>
<evidence type="ECO:0000256" key="6">
    <source>
        <dbReference type="ARBA" id="ARBA00023163"/>
    </source>
</evidence>
<dbReference type="OrthoDB" id="10257739at2759"/>
<dbReference type="GO" id="GO:0051123">
    <property type="term" value="P:RNA polymerase II preinitiation complex assembly"/>
    <property type="evidence" value="ECO:0007669"/>
    <property type="project" value="EnsemblFungi"/>
</dbReference>
<dbReference type="InterPro" id="IPR038089">
    <property type="entry name" value="Med31_sf"/>
</dbReference>
<comment type="function">
    <text evidence="8">Component of the Mediator complex, a coactivator involved in the regulated transcription of nearly all RNA polymerase II-dependent genes. Mediator functions as a bridge to convey information from gene-specific regulatory proteins to the basal RNA polymerase II transcription machinery. Mediator is recruited to promoters by direct interactions with regulatory proteins and serves as a scaffold for the assembly of a functional preinitiation complex with RNA polymerase II and the general transcription factors.</text>
</comment>
<evidence type="ECO:0000256" key="1">
    <source>
        <dbReference type="ARBA" id="ARBA00004123"/>
    </source>
</evidence>
<comment type="similarity">
    <text evidence="2 8">Belongs to the Mediator complex subunit 31 family.</text>
</comment>
<dbReference type="PANTHER" id="PTHR13186">
    <property type="entry name" value="MEDIATOR OF RNA POLYMERASE II TRANSCRIPTION SUBUNIT 31"/>
    <property type="match status" value="1"/>
</dbReference>
<dbReference type="EMBL" id="AFBI03000028">
    <property type="protein sequence ID" value="EJW03888.1"/>
    <property type="molecule type" value="Genomic_DNA"/>
</dbReference>
<dbReference type="InterPro" id="IPR008831">
    <property type="entry name" value="Mediator_Med31"/>
</dbReference>
<dbReference type="FunCoup" id="J8ZW30">
    <property type="interactions" value="49"/>
</dbReference>
<dbReference type="GO" id="GO:0070847">
    <property type="term" value="C:core mediator complex"/>
    <property type="evidence" value="ECO:0007669"/>
    <property type="project" value="EnsemblFungi"/>
</dbReference>
<evidence type="ECO:0000256" key="3">
    <source>
        <dbReference type="ARBA" id="ARBA00019660"/>
    </source>
</evidence>
<evidence type="ECO:0000256" key="4">
    <source>
        <dbReference type="ARBA" id="ARBA00023015"/>
    </source>
</evidence>
<dbReference type="GO" id="GO:0003713">
    <property type="term" value="F:transcription coactivator activity"/>
    <property type="evidence" value="ECO:0007669"/>
    <property type="project" value="EnsemblFungi"/>
</dbReference>
<dbReference type="OMA" id="QGILNQP"/>
<comment type="caution">
    <text evidence="9">The sequence shown here is derived from an EMBL/GenBank/DDBJ whole genome shotgun (WGS) entry which is preliminary data.</text>
</comment>
<keyword evidence="6 8" id="KW-0804">Transcription</keyword>
<proteinExistence type="inferred from homology"/>
<evidence type="ECO:0000256" key="5">
    <source>
        <dbReference type="ARBA" id="ARBA00023159"/>
    </source>
</evidence>
<comment type="subunit">
    <text evidence="8">Component of the Mediator complex.</text>
</comment>
<reference evidence="10" key="2">
    <citation type="submission" date="2015-07" db="EMBL/GenBank/DDBJ databases">
        <title>Contrasting host-pathogen interactions and genome evolution in two generalist and specialist microsporidian pathogens of mosquitoes.</title>
        <authorList>
            <consortium name="The Broad Institute Genomics Platform"/>
            <consortium name="The Broad Institute Genome Sequencing Center for Infectious Disease"/>
            <person name="Cuomo C.A."/>
            <person name="Sanscrainte N.D."/>
            <person name="Goldberg J.M."/>
            <person name="Heiman D."/>
            <person name="Young S."/>
            <person name="Zeng Q."/>
            <person name="Becnel J.J."/>
            <person name="Birren B.W."/>
        </authorList>
    </citation>
    <scope>NUCLEOTIDE SEQUENCE [LARGE SCALE GENOMIC DNA]</scope>
    <source>
        <strain evidence="10">USNM 41457</strain>
    </source>
</reference>